<keyword evidence="7" id="KW-0812">Transmembrane</keyword>
<sequence length="323" mass="35837">YNFNPQGNNVIIPLQVQLKAFPGNCDSDRALRLDCGVGSVSAEACNNLGCCYDVHQVHCYHRLDACSVDGHFVFSVKAKDSHPPIDPRSLVVKNQPHCLPEITTADIAIFKIRITECGAKMQVHCWFSVYNSELQPLYALTNPPPVVALGTIKVQMRIATGTRLQCFSSTFNNPSFTSFIPEDQLPLTVALRDTVNVEISIVQPFPDPSLSLFVRDCFAYPASRHSVWTLLYDGCPNPVDNMRSSIPVDNQGKTTSHSQVRRFDVKTFAFLECTSTVGWRSAHTMQSVPNNAPSYVSKSQDATLCTHCCFITLVRLSFCLHST</sequence>
<feature type="disulfide bond" evidence="14">
    <location>
        <begin position="35"/>
        <end position="50"/>
    </location>
</feature>
<name>A0A8C5DS61_GOUWI</name>
<comment type="caution">
    <text evidence="14">Lacks conserved residue(s) required for the propagation of feature annotation.</text>
</comment>
<dbReference type="PROSITE" id="PS51448">
    <property type="entry name" value="P_TREFOIL_2"/>
    <property type="match status" value="1"/>
</dbReference>
<dbReference type="Gene3D" id="4.10.110.10">
    <property type="entry name" value="Spasmolytic Protein, domain 1"/>
    <property type="match status" value="1"/>
</dbReference>
<dbReference type="Pfam" id="PF00100">
    <property type="entry name" value="Zona_pellucida"/>
    <property type="match status" value="1"/>
</dbReference>
<dbReference type="CDD" id="cd00111">
    <property type="entry name" value="Trefoil"/>
    <property type="match status" value="1"/>
</dbReference>
<proteinExistence type="inferred from homology"/>
<dbReference type="GO" id="GO:0005886">
    <property type="term" value="C:plasma membrane"/>
    <property type="evidence" value="ECO:0007669"/>
    <property type="project" value="UniProtKB-SubCell"/>
</dbReference>
<dbReference type="InterPro" id="IPR000519">
    <property type="entry name" value="P_trefoil_dom"/>
</dbReference>
<keyword evidence="11" id="KW-0325">Glycoprotein</keyword>
<evidence type="ECO:0000256" key="14">
    <source>
        <dbReference type="PROSITE-ProRule" id="PRU00779"/>
    </source>
</evidence>
<keyword evidence="17" id="KW-1185">Reference proteome</keyword>
<organism evidence="16 17">
    <name type="scientific">Gouania willdenowi</name>
    <name type="common">Blunt-snouted clingfish</name>
    <name type="synonym">Lepadogaster willdenowi</name>
    <dbReference type="NCBI Taxonomy" id="441366"/>
    <lineage>
        <taxon>Eukaryota</taxon>
        <taxon>Metazoa</taxon>
        <taxon>Chordata</taxon>
        <taxon>Craniata</taxon>
        <taxon>Vertebrata</taxon>
        <taxon>Euteleostomi</taxon>
        <taxon>Actinopterygii</taxon>
        <taxon>Neopterygii</taxon>
        <taxon>Teleostei</taxon>
        <taxon>Neoteleostei</taxon>
        <taxon>Acanthomorphata</taxon>
        <taxon>Ovalentaria</taxon>
        <taxon>Blenniimorphae</taxon>
        <taxon>Blenniiformes</taxon>
        <taxon>Gobiesocoidei</taxon>
        <taxon>Gobiesocidae</taxon>
        <taxon>Gobiesocinae</taxon>
        <taxon>Gouania</taxon>
    </lineage>
</organism>
<dbReference type="AlphaFoldDB" id="A0A8C5DS61"/>
<evidence type="ECO:0000256" key="4">
    <source>
        <dbReference type="ARBA" id="ARBA00022525"/>
    </source>
</evidence>
<dbReference type="Pfam" id="PF00088">
    <property type="entry name" value="Trefoil"/>
    <property type="match status" value="1"/>
</dbReference>
<protein>
    <submittedName>
        <fullName evidence="16">Zona pellucida sperm-binding protein 4-like</fullName>
    </submittedName>
</protein>
<evidence type="ECO:0000256" key="9">
    <source>
        <dbReference type="ARBA" id="ARBA00023136"/>
    </source>
</evidence>
<dbReference type="PROSITE" id="PS00025">
    <property type="entry name" value="P_TREFOIL_1"/>
    <property type="match status" value="1"/>
</dbReference>
<comment type="similarity">
    <text evidence="2">Belongs to the ZP domain family. ZPB subfamily.</text>
</comment>
<reference evidence="16" key="2">
    <citation type="submission" date="2025-08" db="UniProtKB">
        <authorList>
            <consortium name="Ensembl"/>
        </authorList>
    </citation>
    <scope>IDENTIFICATION</scope>
</reference>
<evidence type="ECO:0000256" key="8">
    <source>
        <dbReference type="ARBA" id="ARBA00022989"/>
    </source>
</evidence>
<evidence type="ECO:0000256" key="11">
    <source>
        <dbReference type="ARBA" id="ARBA00023180"/>
    </source>
</evidence>
<evidence type="ECO:0000313" key="17">
    <source>
        <dbReference type="Proteomes" id="UP000694680"/>
    </source>
</evidence>
<evidence type="ECO:0000259" key="15">
    <source>
        <dbReference type="PROSITE" id="PS51448"/>
    </source>
</evidence>
<comment type="subcellular location">
    <subcellularLocation>
        <location evidence="1">Cell membrane</location>
        <topology evidence="1">Single-pass type I membrane protein</topology>
    </subcellularLocation>
    <subcellularLocation>
        <location evidence="13">Zona pellucida</location>
    </subcellularLocation>
</comment>
<dbReference type="Pfam" id="PF23344">
    <property type="entry name" value="ZP-N"/>
    <property type="match status" value="1"/>
</dbReference>
<dbReference type="GO" id="GO:0060468">
    <property type="term" value="P:prevention of polyspermy"/>
    <property type="evidence" value="ECO:0007669"/>
    <property type="project" value="TreeGrafter"/>
</dbReference>
<dbReference type="SUPFAM" id="SSF57492">
    <property type="entry name" value="Trefoil"/>
    <property type="match status" value="1"/>
</dbReference>
<dbReference type="InterPro" id="IPR044913">
    <property type="entry name" value="P_trefoil_dom_sf"/>
</dbReference>
<evidence type="ECO:0000256" key="1">
    <source>
        <dbReference type="ARBA" id="ARBA00004251"/>
    </source>
</evidence>
<dbReference type="Gene3D" id="2.60.40.4100">
    <property type="entry name" value="Zona pellucida, ZP-C domain"/>
    <property type="match status" value="1"/>
</dbReference>
<dbReference type="SMART" id="SM00241">
    <property type="entry name" value="ZP"/>
    <property type="match status" value="1"/>
</dbReference>
<dbReference type="PANTHER" id="PTHR23343">
    <property type="entry name" value="ZONA PELLUCIDA SPERM-BINDING PROTEIN"/>
    <property type="match status" value="1"/>
</dbReference>
<dbReference type="GO" id="GO:0035805">
    <property type="term" value="C:egg coat"/>
    <property type="evidence" value="ECO:0007669"/>
    <property type="project" value="UniProtKB-SubCell"/>
</dbReference>
<keyword evidence="6" id="KW-0165">Cleavage on pair of basic residues</keyword>
<keyword evidence="12" id="KW-0278">Fertilization</keyword>
<evidence type="ECO:0000256" key="5">
    <source>
        <dbReference type="ARBA" id="ARBA00022530"/>
    </source>
</evidence>
<gene>
    <name evidence="16" type="primary">LOC114468958</name>
</gene>
<keyword evidence="5" id="KW-0272">Extracellular matrix</keyword>
<dbReference type="InterPro" id="IPR001507">
    <property type="entry name" value="ZP_dom"/>
</dbReference>
<accession>A0A8C5DS61</accession>
<feature type="disulfide bond" evidence="14">
    <location>
        <begin position="25"/>
        <end position="51"/>
    </location>
</feature>
<reference evidence="16" key="1">
    <citation type="submission" date="2020-06" db="EMBL/GenBank/DDBJ databases">
        <authorList>
            <consortium name="Wellcome Sanger Institute Data Sharing"/>
        </authorList>
    </citation>
    <scope>NUCLEOTIDE SEQUENCE [LARGE SCALE GENOMIC DNA]</scope>
</reference>
<evidence type="ECO:0000256" key="10">
    <source>
        <dbReference type="ARBA" id="ARBA00023157"/>
    </source>
</evidence>
<keyword evidence="4" id="KW-0964">Secreted</keyword>
<evidence type="ECO:0000256" key="7">
    <source>
        <dbReference type="ARBA" id="ARBA00022692"/>
    </source>
</evidence>
<keyword evidence="10 14" id="KW-1015">Disulfide bond</keyword>
<evidence type="ECO:0000256" key="12">
    <source>
        <dbReference type="ARBA" id="ARBA00023279"/>
    </source>
</evidence>
<dbReference type="SMART" id="SM00018">
    <property type="entry name" value="PD"/>
    <property type="match status" value="1"/>
</dbReference>
<reference evidence="16" key="3">
    <citation type="submission" date="2025-09" db="UniProtKB">
        <authorList>
            <consortium name="Ensembl"/>
        </authorList>
    </citation>
    <scope>IDENTIFICATION</scope>
</reference>
<feature type="domain" description="P-type" evidence="15">
    <location>
        <begin position="23"/>
        <end position="63"/>
    </location>
</feature>
<dbReference type="InterPro" id="IPR055356">
    <property type="entry name" value="ZP-N"/>
</dbReference>
<dbReference type="InterPro" id="IPR051148">
    <property type="entry name" value="Zona_Pellucida_Domain_gp"/>
</dbReference>
<evidence type="ECO:0000256" key="13">
    <source>
        <dbReference type="ARBA" id="ARBA00024183"/>
    </source>
</evidence>
<dbReference type="Proteomes" id="UP000694680">
    <property type="component" value="Chromosome 8"/>
</dbReference>
<evidence type="ECO:0000256" key="2">
    <source>
        <dbReference type="ARBA" id="ARBA00010863"/>
    </source>
</evidence>
<evidence type="ECO:0000313" key="16">
    <source>
        <dbReference type="Ensembl" id="ENSGWIP00000009569.1"/>
    </source>
</evidence>
<keyword evidence="3" id="KW-1003">Cell membrane</keyword>
<keyword evidence="9" id="KW-0472">Membrane</keyword>
<dbReference type="InterPro" id="IPR017957">
    <property type="entry name" value="P_trefoil_CS"/>
</dbReference>
<evidence type="ECO:0000256" key="3">
    <source>
        <dbReference type="ARBA" id="ARBA00022475"/>
    </source>
</evidence>
<keyword evidence="8" id="KW-1133">Transmembrane helix</keyword>
<evidence type="ECO:0000256" key="6">
    <source>
        <dbReference type="ARBA" id="ARBA00022685"/>
    </source>
</evidence>
<dbReference type="Ensembl" id="ENSGWIT00000010669.1">
    <property type="protein sequence ID" value="ENSGWIP00000009569.1"/>
    <property type="gene ID" value="ENSGWIG00000005696.1"/>
</dbReference>
<dbReference type="GO" id="GO:0007339">
    <property type="term" value="P:binding of sperm to zona pellucida"/>
    <property type="evidence" value="ECO:0007669"/>
    <property type="project" value="TreeGrafter"/>
</dbReference>
<dbReference type="GO" id="GO:0035804">
    <property type="term" value="F:structural constituent of egg coat"/>
    <property type="evidence" value="ECO:0007669"/>
    <property type="project" value="TreeGrafter"/>
</dbReference>
<dbReference type="InterPro" id="IPR055355">
    <property type="entry name" value="ZP-C"/>
</dbReference>
<dbReference type="InterPro" id="IPR042235">
    <property type="entry name" value="ZP-C_dom"/>
</dbReference>
<dbReference type="PANTHER" id="PTHR23343:SF117">
    <property type="entry name" value="ZONA PELLUCIDA SPERM-BINDING PROTEIN 4-LIKE ISOFORM X1"/>
    <property type="match status" value="1"/>
</dbReference>
<dbReference type="GO" id="GO:0032190">
    <property type="term" value="F:acrosin binding"/>
    <property type="evidence" value="ECO:0007669"/>
    <property type="project" value="TreeGrafter"/>
</dbReference>